<dbReference type="Ensembl" id="ENSGMOT00000072246.1">
    <property type="protein sequence ID" value="ENSGMOP00000034532.1"/>
    <property type="gene ID" value="ENSGMOG00000015396.2"/>
</dbReference>
<accession>A0A8C5FG83</accession>
<dbReference type="InterPro" id="IPR049452">
    <property type="entry name" value="Anoctamin_TM"/>
</dbReference>
<comment type="subcellular location">
    <subcellularLocation>
        <location evidence="1">Cell membrane</location>
        <topology evidence="1">Multi-pass membrane protein</topology>
    </subcellularLocation>
    <subcellularLocation>
        <location evidence="8">Membrane</location>
        <topology evidence="8">Multi-pass membrane protein</topology>
    </subcellularLocation>
</comment>
<evidence type="ECO:0000313" key="11">
    <source>
        <dbReference type="Ensembl" id="ENSGMOP00000034532.1"/>
    </source>
</evidence>
<comment type="caution">
    <text evidence="8">Lacks conserved residue(s) required for the propagation of feature annotation.</text>
</comment>
<dbReference type="GO" id="GO:0046983">
    <property type="term" value="F:protein dimerization activity"/>
    <property type="evidence" value="ECO:0007669"/>
    <property type="project" value="InterPro"/>
</dbReference>
<feature type="transmembrane region" description="Helical" evidence="8">
    <location>
        <begin position="317"/>
        <end position="336"/>
    </location>
</feature>
<feature type="transmembrane region" description="Helical" evidence="8">
    <location>
        <begin position="652"/>
        <end position="676"/>
    </location>
</feature>
<dbReference type="Proteomes" id="UP000694546">
    <property type="component" value="Chromosome 16"/>
</dbReference>
<evidence type="ECO:0000256" key="3">
    <source>
        <dbReference type="ARBA" id="ARBA00022475"/>
    </source>
</evidence>
<dbReference type="PANTHER" id="PTHR12308">
    <property type="entry name" value="ANOCTAMIN"/>
    <property type="match status" value="1"/>
</dbReference>
<feature type="domain" description="Anoctamin dimerisation" evidence="10">
    <location>
        <begin position="1"/>
        <end position="229"/>
    </location>
</feature>
<name>A0A8C5FG83_GADMO</name>
<feature type="transmembrane region" description="Helical" evidence="8">
    <location>
        <begin position="602"/>
        <end position="624"/>
    </location>
</feature>
<organism evidence="11 12">
    <name type="scientific">Gadus morhua</name>
    <name type="common">Atlantic cod</name>
    <dbReference type="NCBI Taxonomy" id="8049"/>
    <lineage>
        <taxon>Eukaryota</taxon>
        <taxon>Metazoa</taxon>
        <taxon>Chordata</taxon>
        <taxon>Craniata</taxon>
        <taxon>Vertebrata</taxon>
        <taxon>Euteleostomi</taxon>
        <taxon>Actinopterygii</taxon>
        <taxon>Neopterygii</taxon>
        <taxon>Teleostei</taxon>
        <taxon>Neoteleostei</taxon>
        <taxon>Acanthomorphata</taxon>
        <taxon>Zeiogadaria</taxon>
        <taxon>Gadariae</taxon>
        <taxon>Gadiformes</taxon>
        <taxon>Gadoidei</taxon>
        <taxon>Gadidae</taxon>
        <taxon>Gadus</taxon>
    </lineage>
</organism>
<dbReference type="PANTHER" id="PTHR12308:SF22">
    <property type="entry name" value="ANOCTAMIN-7"/>
    <property type="match status" value="1"/>
</dbReference>
<feature type="domain" description="Anoctamin transmembrane" evidence="9">
    <location>
        <begin position="232"/>
        <end position="776"/>
    </location>
</feature>
<keyword evidence="4 8" id="KW-0812">Transmembrane</keyword>
<keyword evidence="12" id="KW-1185">Reference proteome</keyword>
<keyword evidence="5 8" id="KW-1133">Transmembrane helix</keyword>
<evidence type="ECO:0000259" key="10">
    <source>
        <dbReference type="Pfam" id="PF16178"/>
    </source>
</evidence>
<evidence type="ECO:0000256" key="1">
    <source>
        <dbReference type="ARBA" id="ARBA00004651"/>
    </source>
</evidence>
<proteinExistence type="inferred from homology"/>
<keyword evidence="3" id="KW-1003">Cell membrane</keyword>
<dbReference type="Pfam" id="PF16178">
    <property type="entry name" value="Anoct_dimer"/>
    <property type="match status" value="1"/>
</dbReference>
<feature type="transmembrane region" description="Helical" evidence="8">
    <location>
        <begin position="392"/>
        <end position="419"/>
    </location>
</feature>
<evidence type="ECO:0000313" key="12">
    <source>
        <dbReference type="Proteomes" id="UP000694546"/>
    </source>
</evidence>
<dbReference type="InterPro" id="IPR007632">
    <property type="entry name" value="Anoctamin"/>
</dbReference>
<evidence type="ECO:0000256" key="4">
    <source>
        <dbReference type="ARBA" id="ARBA00022692"/>
    </source>
</evidence>
<dbReference type="GO" id="GO:0061588">
    <property type="term" value="P:calcium activated phospholipid scrambling"/>
    <property type="evidence" value="ECO:0007669"/>
    <property type="project" value="TreeGrafter"/>
</dbReference>
<protein>
    <recommendedName>
        <fullName evidence="8">Anoctamin</fullName>
    </recommendedName>
</protein>
<evidence type="ECO:0000256" key="2">
    <source>
        <dbReference type="ARBA" id="ARBA00009671"/>
    </source>
</evidence>
<comment type="similarity">
    <text evidence="2 8">Belongs to the anoctamin family.</text>
</comment>
<dbReference type="OMA" id="GLYCQDQ"/>
<dbReference type="GO" id="GO:0005254">
    <property type="term" value="F:chloride channel activity"/>
    <property type="evidence" value="ECO:0007669"/>
    <property type="project" value="TreeGrafter"/>
</dbReference>
<dbReference type="AlphaFoldDB" id="A0A8C5FG83"/>
<keyword evidence="6 8" id="KW-0472">Membrane</keyword>
<dbReference type="GO" id="GO:0005886">
    <property type="term" value="C:plasma membrane"/>
    <property type="evidence" value="ECO:0007669"/>
    <property type="project" value="UniProtKB-SubCell"/>
</dbReference>
<evidence type="ECO:0000256" key="6">
    <source>
        <dbReference type="ARBA" id="ARBA00023136"/>
    </source>
</evidence>
<evidence type="ECO:0000256" key="5">
    <source>
        <dbReference type="ARBA" id="ARBA00022989"/>
    </source>
</evidence>
<sequence>MFQDGVTHVDFVLVWEESLSGQKEERGVSSSSPAHSMKREEFLSRLRDAGLLLEQRERLYLKRKVCYVLLNAPWTVLCYYAEELSLRAPLQVVQTPTYSWSEKVLERLSIPNLMSQRVPNAPPDYYTCPFRTSKLDRFLDSGNKETFFKKTQRHQLLYEILARTPYGDVTRGEVGVDRLLSEEVFSAAYPLHEGSYEVPRGVTSDRLSVRQVLFQYWARWGSWYRYQPLDHIRDYFGEKVALYFAWLGFYTGWLVPAAVMGTVVFLFGFWLVTTDLPAKELCHSDIIMCPLCNICSHWNLSSICLTFKAGLLFDNGGTVFFSVFMALWSVTFLEFWKRSCSCLTHRWNCSQYQEMEERPRPEFTAMAPMTTRNPVTGAEEPYFPETQRLRRILTGGTVIVVMVFMVLMFLIAIILYRTIVSIVIYRAQKSFVVLSASRIASLTGSLLNLLVIMTLSRIYISLAYILTRWEMHRTQSKYEDMFILKVFIFQFVNFYSSPVYITFFKGRFIGYPGNYNELFGIRNEDCGPGGCLIELAQELLVIMVGKQLINNIQEFLSPKLKGWWQARKGEEGGGQKEPPLPWETDYQLLVCEGLFSEYLEMVLQFGFITIFVAACPLAPLFALFNNWLEVRLDAHKFVCEYRRPVAERVPDIGIWFTILELISHLAVLSNAFLLAFSSSFVPRLHYRWTHDGSLAGYVNSTLSYAPPNATSQSNPVCRFRGYRDQTGNFLPEFYQLLALRLAFVIIFEHVVFLSGHVIDLMVPDVPEEVETKIKREFYMAKEALAEHQSADRTLIPGQMELGGVRQRVTDAVLQGTLVNLLQSYSDPSQDTST</sequence>
<reference evidence="11" key="2">
    <citation type="submission" date="2025-09" db="UniProtKB">
        <authorList>
            <consortium name="Ensembl"/>
        </authorList>
    </citation>
    <scope>IDENTIFICATION</scope>
</reference>
<feature type="transmembrane region" description="Helical" evidence="8">
    <location>
        <begin position="481"/>
        <end position="503"/>
    </location>
</feature>
<dbReference type="GeneTree" id="ENSGT00940000158551"/>
<feature type="transmembrane region" description="Helical" evidence="8">
    <location>
        <begin position="240"/>
        <end position="271"/>
    </location>
</feature>
<evidence type="ECO:0000256" key="8">
    <source>
        <dbReference type="RuleBase" id="RU280814"/>
    </source>
</evidence>
<evidence type="ECO:0000256" key="7">
    <source>
        <dbReference type="ARBA" id="ARBA00023180"/>
    </source>
</evidence>
<feature type="transmembrane region" description="Helical" evidence="8">
    <location>
        <begin position="439"/>
        <end position="460"/>
    </location>
</feature>
<dbReference type="Pfam" id="PF04547">
    <property type="entry name" value="Anoctamin"/>
    <property type="match status" value="1"/>
</dbReference>
<evidence type="ECO:0000259" key="9">
    <source>
        <dbReference type="Pfam" id="PF04547"/>
    </source>
</evidence>
<reference evidence="11" key="1">
    <citation type="submission" date="2025-08" db="UniProtKB">
        <authorList>
            <consortium name="Ensembl"/>
        </authorList>
    </citation>
    <scope>IDENTIFICATION</scope>
</reference>
<keyword evidence="7" id="KW-0325">Glycoprotein</keyword>
<dbReference type="InterPro" id="IPR032394">
    <property type="entry name" value="Anoct_dimer"/>
</dbReference>